<organism evidence="4 5">
    <name type="scientific">Streptosporangium carneum</name>
    <dbReference type="NCBI Taxonomy" id="47481"/>
    <lineage>
        <taxon>Bacteria</taxon>
        <taxon>Bacillati</taxon>
        <taxon>Actinomycetota</taxon>
        <taxon>Actinomycetes</taxon>
        <taxon>Streptosporangiales</taxon>
        <taxon>Streptosporangiaceae</taxon>
        <taxon>Streptosporangium</taxon>
    </lineage>
</organism>
<dbReference type="PRINTS" id="PR01543">
    <property type="entry name" value="ANATRNSFRASE"/>
</dbReference>
<comment type="caution">
    <text evidence="4">The sequence shown here is derived from an EMBL/GenBank/DDBJ whole genome shotgun (WGS) entry which is preliminary data.</text>
</comment>
<dbReference type="Gene3D" id="2.40.128.150">
    <property type="entry name" value="Cysteine proteinases"/>
    <property type="match status" value="1"/>
</dbReference>
<evidence type="ECO:0000256" key="1">
    <source>
        <dbReference type="ARBA" id="ARBA00006547"/>
    </source>
</evidence>
<keyword evidence="4" id="KW-0808">Transferase</keyword>
<dbReference type="AlphaFoldDB" id="A0A9W6HZ82"/>
<dbReference type="EMBL" id="BSEV01000002">
    <property type="protein sequence ID" value="GLK08369.1"/>
    <property type="molecule type" value="Genomic_DNA"/>
</dbReference>
<proteinExistence type="inferred from homology"/>
<feature type="region of interest" description="Disordered" evidence="3">
    <location>
        <begin position="174"/>
        <end position="207"/>
    </location>
</feature>
<dbReference type="InterPro" id="IPR038765">
    <property type="entry name" value="Papain-like_cys_pep_sf"/>
</dbReference>
<accession>A0A9W6HZ82</accession>
<reference evidence="4" key="1">
    <citation type="journal article" date="2014" name="Int. J. Syst. Evol. Microbiol.">
        <title>Complete genome sequence of Corynebacterium casei LMG S-19264T (=DSM 44701T), isolated from a smear-ripened cheese.</title>
        <authorList>
            <consortium name="US DOE Joint Genome Institute (JGI-PGF)"/>
            <person name="Walter F."/>
            <person name="Albersmeier A."/>
            <person name="Kalinowski J."/>
            <person name="Ruckert C."/>
        </authorList>
    </citation>
    <scope>NUCLEOTIDE SEQUENCE</scope>
    <source>
        <strain evidence="4">VKM Ac-2007</strain>
    </source>
</reference>
<sequence>MGHTDAARGWDGDELDLDAYLDRIAFTGDLAPTGETLRALQRAHSAAIPFENLEITLGRPVLLDLASLQDKMVRGSRGGYCFEHTRLFAAALERLGFGVTGLASRVRMGSGKLRAATHALLLVETEETADGGARQLCDIGFGEGPIEPIRLVDGVESVQGGWRFRLERHNLADGLRAPGGDTGTGRSWKPVHGTGPDRPQRGTDADGPHEWVLHALRQDGWLDLHGFTLDPHYPADYVVINHYISTHPHSPFVDAPVIRRTGPEVLHGLNGTELTASRPDGSAERRRLEPGEVPKTLEDVFGIALDPADATALTAYLVAHATRNSEDG</sequence>
<dbReference type="Pfam" id="PF00797">
    <property type="entry name" value="Acetyltransf_2"/>
    <property type="match status" value="2"/>
</dbReference>
<dbReference type="PANTHER" id="PTHR11786">
    <property type="entry name" value="N-HYDROXYARYLAMINE O-ACETYLTRANSFERASE"/>
    <property type="match status" value="1"/>
</dbReference>
<evidence type="ECO:0000256" key="2">
    <source>
        <dbReference type="RuleBase" id="RU003452"/>
    </source>
</evidence>
<feature type="compositionally biased region" description="Basic and acidic residues" evidence="3">
    <location>
        <begin position="198"/>
        <end position="207"/>
    </location>
</feature>
<dbReference type="InterPro" id="IPR001447">
    <property type="entry name" value="Arylamine_N-AcTrfase"/>
</dbReference>
<name>A0A9W6HZ82_9ACTN</name>
<protein>
    <submittedName>
        <fullName evidence="4">Arylamine n-acetyl transferase</fullName>
    </submittedName>
</protein>
<dbReference type="PANTHER" id="PTHR11786:SF0">
    <property type="entry name" value="ARYLAMINE N-ACETYLTRANSFERASE 4-RELATED"/>
    <property type="match status" value="1"/>
</dbReference>
<reference evidence="4" key="2">
    <citation type="submission" date="2023-01" db="EMBL/GenBank/DDBJ databases">
        <authorList>
            <person name="Sun Q."/>
            <person name="Evtushenko L."/>
        </authorList>
    </citation>
    <scope>NUCLEOTIDE SEQUENCE</scope>
    <source>
        <strain evidence="4">VKM Ac-2007</strain>
    </source>
</reference>
<dbReference type="GO" id="GO:0016407">
    <property type="term" value="F:acetyltransferase activity"/>
    <property type="evidence" value="ECO:0007669"/>
    <property type="project" value="InterPro"/>
</dbReference>
<evidence type="ECO:0000313" key="5">
    <source>
        <dbReference type="Proteomes" id="UP001143474"/>
    </source>
</evidence>
<dbReference type="Proteomes" id="UP001143474">
    <property type="component" value="Unassembled WGS sequence"/>
</dbReference>
<evidence type="ECO:0000256" key="3">
    <source>
        <dbReference type="SAM" id="MobiDB-lite"/>
    </source>
</evidence>
<keyword evidence="5" id="KW-1185">Reference proteome</keyword>
<comment type="similarity">
    <text evidence="1 2">Belongs to the arylamine N-acetyltransferase family.</text>
</comment>
<dbReference type="SUPFAM" id="SSF54001">
    <property type="entry name" value="Cysteine proteinases"/>
    <property type="match status" value="1"/>
</dbReference>
<gene>
    <name evidence="4" type="ORF">GCM10017600_17740</name>
</gene>
<dbReference type="RefSeq" id="WP_271216864.1">
    <property type="nucleotide sequence ID" value="NZ_BAAAVD010000044.1"/>
</dbReference>
<dbReference type="Gene3D" id="3.30.2140.10">
    <property type="entry name" value="Arylamine N-acetyltransferase"/>
    <property type="match status" value="1"/>
</dbReference>
<evidence type="ECO:0000313" key="4">
    <source>
        <dbReference type="EMBL" id="GLK08369.1"/>
    </source>
</evidence>